<feature type="region of interest" description="Disordered" evidence="1">
    <location>
        <begin position="237"/>
        <end position="322"/>
    </location>
</feature>
<feature type="compositionally biased region" description="Basic and acidic residues" evidence="1">
    <location>
        <begin position="244"/>
        <end position="264"/>
    </location>
</feature>
<reference evidence="2 3" key="1">
    <citation type="submission" date="2016-10" db="EMBL/GenBank/DDBJ databases">
        <authorList>
            <person name="de Groot N.N."/>
        </authorList>
    </citation>
    <scope>NUCLEOTIDE SEQUENCE [LARGE SCALE GENOMIC DNA]</scope>
    <source>
        <strain evidence="2 3">DSM 373</strain>
    </source>
</reference>
<name>A0A1H7AD00_9GAMM</name>
<evidence type="ECO:0000256" key="1">
    <source>
        <dbReference type="SAM" id="MobiDB-lite"/>
    </source>
</evidence>
<dbReference type="Proteomes" id="UP000199250">
    <property type="component" value="Unassembled WGS sequence"/>
</dbReference>
<evidence type="ECO:0000313" key="2">
    <source>
        <dbReference type="EMBL" id="SEJ63471.1"/>
    </source>
</evidence>
<evidence type="ECO:0008006" key="4">
    <source>
        <dbReference type="Google" id="ProtNLM"/>
    </source>
</evidence>
<dbReference type="AlphaFoldDB" id="A0A1H7AD00"/>
<evidence type="ECO:0000313" key="3">
    <source>
        <dbReference type="Proteomes" id="UP000199250"/>
    </source>
</evidence>
<accession>A0A1H7AD00</accession>
<proteinExistence type="predicted"/>
<dbReference type="EMBL" id="FNYQ01000171">
    <property type="protein sequence ID" value="SEJ63471.1"/>
    <property type="molecule type" value="Genomic_DNA"/>
</dbReference>
<gene>
    <name evidence="2" type="ORF">SAMN04244572_04724</name>
</gene>
<organism evidence="2 3">
    <name type="scientific">Azotobacter beijerinckii</name>
    <dbReference type="NCBI Taxonomy" id="170623"/>
    <lineage>
        <taxon>Bacteria</taxon>
        <taxon>Pseudomonadati</taxon>
        <taxon>Pseudomonadota</taxon>
        <taxon>Gammaproteobacteria</taxon>
        <taxon>Pseudomonadales</taxon>
        <taxon>Pseudomonadaceae</taxon>
        <taxon>Azotobacter</taxon>
    </lineage>
</organism>
<dbReference type="RefSeq" id="WP_139204475.1">
    <property type="nucleotide sequence ID" value="NZ_FNYQ01000171.1"/>
</dbReference>
<sequence length="457" mass="50891">MPYREQSISIKKIYLDPENPRHDPIEHETEIIKHLIEHEQVKKLAQHIAEVGEISPLEKIAVIPHPTLTGSFIAVEGNRRTCALKLLAEPEKADSPSNQKYFQNLASRIQSKIDKVSAVVFDSVKEAHPWISLRHEGAQGGIGTKSWTTPQQARFNQKSPSPQRNPNIQAALLVNYAKENNLLPSEALDKASLTTITRYLGNPIFRNTIGLKSKDSLTIDVSTDEFNRVITKFLTDATTSDSEVSSRTKASDRETYAQKLRESDSAPTVRGLELKILSPKPEHAPQTPESTPESKENVPASGAPATLPPKARNNPNPDHRRKVIPTGFAINIKNKTLKRMYDELRIINADDLPFAATYLFRSVIEHSVTLYLNQIGRQAGNELHRKIGAAAIALESDGVNTKLLKNLRTMANNTDSPISPESIGHTIHGGHTPTRTELIRHWDSLEAPLLEILKRLK</sequence>
<protein>
    <recommendedName>
        <fullName evidence="4">ParB/Sulfiredoxin domain-containing protein</fullName>
    </recommendedName>
</protein>
<dbReference type="OrthoDB" id="8442375at2"/>